<protein>
    <submittedName>
        <fullName evidence="4">YcnI family protein</fullName>
    </submittedName>
</protein>
<name>A0ABP8PM29_9ACTN</name>
<dbReference type="EMBL" id="BAABHF010000012">
    <property type="protein sequence ID" value="GAA4488077.1"/>
    <property type="molecule type" value="Genomic_DNA"/>
</dbReference>
<dbReference type="Proteomes" id="UP001500503">
    <property type="component" value="Unassembled WGS sequence"/>
</dbReference>
<gene>
    <name evidence="4" type="ORF">GCM10023191_016990</name>
</gene>
<evidence type="ECO:0000313" key="4">
    <source>
        <dbReference type="EMBL" id="GAA4488077.1"/>
    </source>
</evidence>
<keyword evidence="2" id="KW-0732">Signal</keyword>
<keyword evidence="5" id="KW-1185">Reference proteome</keyword>
<feature type="domain" description="YncI copper-binding" evidence="3">
    <location>
        <begin position="28"/>
        <end position="173"/>
    </location>
</feature>
<dbReference type="InterPro" id="IPR012533">
    <property type="entry name" value="YcnI-copper_dom"/>
</dbReference>
<keyword evidence="1" id="KW-1133">Transmembrane helix</keyword>
<feature type="transmembrane region" description="Helical" evidence="1">
    <location>
        <begin position="205"/>
        <end position="225"/>
    </location>
</feature>
<evidence type="ECO:0000256" key="1">
    <source>
        <dbReference type="SAM" id="Phobius"/>
    </source>
</evidence>
<comment type="caution">
    <text evidence="4">The sequence shown here is derived from an EMBL/GenBank/DDBJ whole genome shotgun (WGS) entry which is preliminary data.</text>
</comment>
<feature type="signal peptide" evidence="2">
    <location>
        <begin position="1"/>
        <end position="27"/>
    </location>
</feature>
<feature type="chain" id="PRO_5046061021" evidence="2">
    <location>
        <begin position="28"/>
        <end position="231"/>
    </location>
</feature>
<dbReference type="Gene3D" id="2.60.40.2230">
    <property type="entry name" value="Uncharacterised protein YcnI-like PF07987, DUF1775"/>
    <property type="match status" value="1"/>
</dbReference>
<dbReference type="InterPro" id="IPR038507">
    <property type="entry name" value="YcnI-like_sf"/>
</dbReference>
<evidence type="ECO:0000313" key="5">
    <source>
        <dbReference type="Proteomes" id="UP001500503"/>
    </source>
</evidence>
<keyword evidence="1" id="KW-0472">Membrane</keyword>
<organism evidence="4 5">
    <name type="scientific">Actinoallomurus oryzae</name>
    <dbReference type="NCBI Taxonomy" id="502180"/>
    <lineage>
        <taxon>Bacteria</taxon>
        <taxon>Bacillati</taxon>
        <taxon>Actinomycetota</taxon>
        <taxon>Actinomycetes</taxon>
        <taxon>Streptosporangiales</taxon>
        <taxon>Thermomonosporaceae</taxon>
        <taxon>Actinoallomurus</taxon>
    </lineage>
</organism>
<evidence type="ECO:0000259" key="3">
    <source>
        <dbReference type="Pfam" id="PF07987"/>
    </source>
</evidence>
<keyword evidence="1" id="KW-0812">Transmembrane</keyword>
<evidence type="ECO:0000256" key="2">
    <source>
        <dbReference type="SAM" id="SignalP"/>
    </source>
</evidence>
<dbReference type="Pfam" id="PF07987">
    <property type="entry name" value="DUF1775"/>
    <property type="match status" value="1"/>
</dbReference>
<sequence>MRMSQRVAAVSALAGLAVTLAAGAASAHVTANPSTAEPGSYSKVSFRVPNEEKSADTTKLEVDLPADHPIASVSVRPVPGWKIKVEKAKLATPLKVEGGELTEAVSKITWSGGKITPGEFQEFDVSMGPLPTGVDRLMFKAAQTYSNGDVVNWNQDPGNGGQEPEHPAPTIHLVAAASGANAKDASTRVTAADSPASPDDGTARLLGGLGLGFGVVGLAVGVYGLTRRRAS</sequence>
<proteinExistence type="predicted"/>
<accession>A0ABP8PM29</accession>
<dbReference type="CDD" id="cd08545">
    <property type="entry name" value="YcnI_like"/>
    <property type="match status" value="1"/>
</dbReference>
<reference evidence="5" key="1">
    <citation type="journal article" date="2019" name="Int. J. Syst. Evol. Microbiol.">
        <title>The Global Catalogue of Microorganisms (GCM) 10K type strain sequencing project: providing services to taxonomists for standard genome sequencing and annotation.</title>
        <authorList>
            <consortium name="The Broad Institute Genomics Platform"/>
            <consortium name="The Broad Institute Genome Sequencing Center for Infectious Disease"/>
            <person name="Wu L."/>
            <person name="Ma J."/>
        </authorList>
    </citation>
    <scope>NUCLEOTIDE SEQUENCE [LARGE SCALE GENOMIC DNA]</scope>
    <source>
        <strain evidence="5">JCM 17933</strain>
    </source>
</reference>